<keyword evidence="8" id="KW-1185">Reference proteome</keyword>
<comment type="caution">
    <text evidence="7">The sequence shown here is derived from an EMBL/GenBank/DDBJ whole genome shotgun (WGS) entry which is preliminary data.</text>
</comment>
<keyword evidence="3" id="KW-0333">Golgi apparatus</keyword>
<dbReference type="InterPro" id="IPR048485">
    <property type="entry name" value="COG5_helical"/>
</dbReference>
<dbReference type="PANTHER" id="PTHR13228">
    <property type="entry name" value="CONSERVED OLIGOMERIC GOLGI COMPLEX COMPONENT 5"/>
    <property type="match status" value="1"/>
</dbReference>
<evidence type="ECO:0000313" key="8">
    <source>
        <dbReference type="Proteomes" id="UP001447188"/>
    </source>
</evidence>
<dbReference type="Pfam" id="PF10392">
    <property type="entry name" value="COG5_N"/>
    <property type="match status" value="1"/>
</dbReference>
<reference evidence="7 8" key="1">
    <citation type="submission" date="2024-02" db="EMBL/GenBank/DDBJ databases">
        <title>Discinaceae phylogenomics.</title>
        <authorList>
            <person name="Dirks A.C."/>
            <person name="James T.Y."/>
        </authorList>
    </citation>
    <scope>NUCLEOTIDE SEQUENCE [LARGE SCALE GENOMIC DNA]</scope>
    <source>
        <strain evidence="7 8">ACD0624</strain>
    </source>
</reference>
<evidence type="ECO:0000256" key="2">
    <source>
        <dbReference type="ARBA" id="ARBA00020974"/>
    </source>
</evidence>
<evidence type="ECO:0000259" key="6">
    <source>
        <dbReference type="Pfam" id="PF20649"/>
    </source>
</evidence>
<dbReference type="Pfam" id="PF20649">
    <property type="entry name" value="COG5_C"/>
    <property type="match status" value="1"/>
</dbReference>
<dbReference type="PANTHER" id="PTHR13228:SF3">
    <property type="entry name" value="CONSERVED OLIGOMERIC GOLGI COMPLEX SUBUNIT 5"/>
    <property type="match status" value="1"/>
</dbReference>
<comment type="subcellular location">
    <subcellularLocation>
        <location evidence="1">Golgi apparatus membrane</location>
        <topology evidence="1">Peripheral membrane protein</topology>
    </subcellularLocation>
</comment>
<dbReference type="EMBL" id="JBBBZM010000109">
    <property type="protein sequence ID" value="KAL0633916.1"/>
    <property type="molecule type" value="Genomic_DNA"/>
</dbReference>
<accession>A0ABR3GDJ6</accession>
<keyword evidence="4" id="KW-0472">Membrane</keyword>
<organism evidence="7 8">
    <name type="scientific">Discina gigas</name>
    <dbReference type="NCBI Taxonomy" id="1032678"/>
    <lineage>
        <taxon>Eukaryota</taxon>
        <taxon>Fungi</taxon>
        <taxon>Dikarya</taxon>
        <taxon>Ascomycota</taxon>
        <taxon>Pezizomycotina</taxon>
        <taxon>Pezizomycetes</taxon>
        <taxon>Pezizales</taxon>
        <taxon>Discinaceae</taxon>
        <taxon>Discina</taxon>
    </lineage>
</organism>
<evidence type="ECO:0000313" key="7">
    <source>
        <dbReference type="EMBL" id="KAL0633916.1"/>
    </source>
</evidence>
<evidence type="ECO:0000256" key="4">
    <source>
        <dbReference type="ARBA" id="ARBA00023136"/>
    </source>
</evidence>
<protein>
    <recommendedName>
        <fullName evidence="2">Conserved oligomeric Golgi complex subunit 5</fullName>
    </recommendedName>
</protein>
<dbReference type="Proteomes" id="UP001447188">
    <property type="component" value="Unassembled WGS sequence"/>
</dbReference>
<dbReference type="InterPro" id="IPR049176">
    <property type="entry name" value="COG5_N"/>
</dbReference>
<sequence length="399" mass="41613">MSAPDTSEISYIDYETFLSPSFSPHAFASTLITSTNDPSDPTVDLSTPLSRVLFDLQEIDTHIDTLTTTASLPLLSYTATSHSAASHILTSISAQTTALTTAYLRLESDVIARSTTATSAVAAATNLHTVTCILRELGRALVLARHLELQLTDATAAVRAAHSILELRKLFAANRDILDGVDLARDLQSLVLTPAETVLGARARDVIGAFTMVPSVSGGSAATGAFVVDPGVVAEAQRPGVETAMQTLFLLQPRALSVVVAGLLGTQVSAAVTALTRALGALTTLDRALGEVAARCRTLMAVEGMLAGVGLDGEVLRELDTGALSTGFFGAVAAGWEPRVRDVVARGGPNARILRGGRDRLREGVRGCVLRGLDVDLADEGRGEFEVAVMVGALGSLGR</sequence>
<name>A0ABR3GDJ6_9PEZI</name>
<evidence type="ECO:0000256" key="1">
    <source>
        <dbReference type="ARBA" id="ARBA00004395"/>
    </source>
</evidence>
<feature type="domain" description="Conserved oligomeric Golgi complex subunit 5 N-terminal" evidence="5">
    <location>
        <begin position="15"/>
        <end position="147"/>
    </location>
</feature>
<evidence type="ECO:0000259" key="5">
    <source>
        <dbReference type="Pfam" id="PF10392"/>
    </source>
</evidence>
<evidence type="ECO:0000256" key="3">
    <source>
        <dbReference type="ARBA" id="ARBA00023034"/>
    </source>
</evidence>
<dbReference type="InterPro" id="IPR019465">
    <property type="entry name" value="Cog5"/>
</dbReference>
<proteinExistence type="predicted"/>
<feature type="domain" description="Conserved oligomeric Golgi complex subunit 5 helical" evidence="6">
    <location>
        <begin position="181"/>
        <end position="363"/>
    </location>
</feature>
<gene>
    <name evidence="7" type="primary">COG5</name>
    <name evidence="7" type="ORF">Q9L58_007157</name>
</gene>